<dbReference type="InterPro" id="IPR036908">
    <property type="entry name" value="RlpA-like_sf"/>
</dbReference>
<feature type="domain" description="RlpA-like protein double-psi beta-barrel" evidence="6">
    <location>
        <begin position="28"/>
        <end position="113"/>
    </location>
</feature>
<evidence type="ECO:0000256" key="3">
    <source>
        <dbReference type="HAMAP-Rule" id="MF_02071"/>
    </source>
</evidence>
<dbReference type="KEGG" id="mets:DK389_27835"/>
<keyword evidence="1 3" id="KW-0456">Lyase</keyword>
<dbReference type="SUPFAM" id="SSF50685">
    <property type="entry name" value="Barwin-like endoglucanases"/>
    <property type="match status" value="1"/>
</dbReference>
<organism evidence="7 8">
    <name type="scientific">Methylobacterium durans</name>
    <dbReference type="NCBI Taxonomy" id="2202825"/>
    <lineage>
        <taxon>Bacteria</taxon>
        <taxon>Pseudomonadati</taxon>
        <taxon>Pseudomonadota</taxon>
        <taxon>Alphaproteobacteria</taxon>
        <taxon>Hyphomicrobiales</taxon>
        <taxon>Methylobacteriaceae</taxon>
        <taxon>Methylobacterium</taxon>
    </lineage>
</organism>
<keyword evidence="8" id="KW-1185">Reference proteome</keyword>
<dbReference type="InterPro" id="IPR034718">
    <property type="entry name" value="RlpA"/>
</dbReference>
<comment type="similarity">
    <text evidence="3 4">Belongs to the RlpA family.</text>
</comment>
<evidence type="ECO:0000313" key="8">
    <source>
        <dbReference type="Proteomes" id="UP000245926"/>
    </source>
</evidence>
<gene>
    <name evidence="3" type="primary">rlpA</name>
    <name evidence="7" type="ORF">DK389_27835</name>
</gene>
<evidence type="ECO:0000256" key="5">
    <source>
        <dbReference type="SAM" id="MobiDB-lite"/>
    </source>
</evidence>
<dbReference type="CDD" id="cd22268">
    <property type="entry name" value="DPBB_RlpA-like"/>
    <property type="match status" value="1"/>
</dbReference>
<dbReference type="EMBL" id="CP029550">
    <property type="protein sequence ID" value="AWN44831.1"/>
    <property type="molecule type" value="Genomic_DNA"/>
</dbReference>
<dbReference type="InterPro" id="IPR012997">
    <property type="entry name" value="RplA"/>
</dbReference>
<dbReference type="OrthoDB" id="9779128at2"/>
<name>A0A2U8WH28_9HYPH</name>
<protein>
    <recommendedName>
        <fullName evidence="3">Endolytic peptidoglycan transglycosylase RlpA</fullName>
        <ecNumber evidence="3">4.2.2.-</ecNumber>
    </recommendedName>
</protein>
<dbReference type="GO" id="GO:0000270">
    <property type="term" value="P:peptidoglycan metabolic process"/>
    <property type="evidence" value="ECO:0007669"/>
    <property type="project" value="UniProtKB-UniRule"/>
</dbReference>
<evidence type="ECO:0000313" key="7">
    <source>
        <dbReference type="EMBL" id="AWN44831.1"/>
    </source>
</evidence>
<feature type="region of interest" description="Disordered" evidence="5">
    <location>
        <begin position="1"/>
        <end position="31"/>
    </location>
</feature>
<proteinExistence type="inferred from homology"/>
<keyword evidence="7" id="KW-0449">Lipoprotein</keyword>
<dbReference type="PANTHER" id="PTHR34183">
    <property type="entry name" value="ENDOLYTIC PEPTIDOGLYCAN TRANSGLYCOSYLASE RLPA"/>
    <property type="match status" value="1"/>
</dbReference>
<dbReference type="InterPro" id="IPR009009">
    <property type="entry name" value="RlpA-like_DPBB"/>
</dbReference>
<evidence type="ECO:0000256" key="4">
    <source>
        <dbReference type="RuleBase" id="RU003495"/>
    </source>
</evidence>
<dbReference type="EC" id="4.2.2.-" evidence="3"/>
<dbReference type="PANTHER" id="PTHR34183:SF8">
    <property type="entry name" value="ENDOLYTIC PEPTIDOGLYCAN TRANSGLYCOSYLASE RLPA-RELATED"/>
    <property type="match status" value="1"/>
</dbReference>
<sequence length="119" mass="13028">MPASGRIAAETMPGRQHPARREGAPLGSGRATWYQHPGRTASGERYNPDGFTAAHATLPFGSRVRVVNRTNNRSVVVRITDRTNERTKAKRNYVIDLSRGSARALGIEGIGRVALYRAD</sequence>
<dbReference type="Proteomes" id="UP000245926">
    <property type="component" value="Chromosome"/>
</dbReference>
<reference evidence="8" key="1">
    <citation type="submission" date="2018-05" db="EMBL/GenBank/DDBJ databases">
        <title>Complete Genome Sequence of Methylobacterium sp. 17SD2-17.</title>
        <authorList>
            <person name="Srinivasan S."/>
        </authorList>
    </citation>
    <scope>NUCLEOTIDE SEQUENCE [LARGE SCALE GENOMIC DNA]</scope>
    <source>
        <strain evidence="8">17SD2-17</strain>
    </source>
</reference>
<accession>A0A2U8WH28</accession>
<dbReference type="Gene3D" id="2.40.40.10">
    <property type="entry name" value="RlpA-like domain"/>
    <property type="match status" value="1"/>
</dbReference>
<dbReference type="NCBIfam" id="TIGR00413">
    <property type="entry name" value="rlpA"/>
    <property type="match status" value="1"/>
</dbReference>
<evidence type="ECO:0000256" key="2">
    <source>
        <dbReference type="ARBA" id="ARBA00023316"/>
    </source>
</evidence>
<comment type="function">
    <text evidence="3">Lytic transglycosylase with a strong preference for naked glycan strands that lack stem peptides.</text>
</comment>
<evidence type="ECO:0000256" key="1">
    <source>
        <dbReference type="ARBA" id="ARBA00023239"/>
    </source>
</evidence>
<dbReference type="AlphaFoldDB" id="A0A2U8WH28"/>
<dbReference type="Pfam" id="PF03330">
    <property type="entry name" value="DPBB_1"/>
    <property type="match status" value="1"/>
</dbReference>
<dbReference type="GO" id="GO:0071555">
    <property type="term" value="P:cell wall organization"/>
    <property type="evidence" value="ECO:0007669"/>
    <property type="project" value="UniProtKB-KW"/>
</dbReference>
<dbReference type="GO" id="GO:0008932">
    <property type="term" value="F:lytic endotransglycosylase activity"/>
    <property type="evidence" value="ECO:0007669"/>
    <property type="project" value="UniProtKB-UniRule"/>
</dbReference>
<evidence type="ECO:0000259" key="6">
    <source>
        <dbReference type="Pfam" id="PF03330"/>
    </source>
</evidence>
<keyword evidence="2 3" id="KW-0961">Cell wall biogenesis/degradation</keyword>
<dbReference type="HAMAP" id="MF_02071">
    <property type="entry name" value="RlpA"/>
    <property type="match status" value="1"/>
</dbReference>